<dbReference type="EC" id="3.6.1.31" evidence="10"/>
<evidence type="ECO:0000256" key="10">
    <source>
        <dbReference type="HAMAP-Rule" id="MF_01020"/>
    </source>
</evidence>
<comment type="pathway">
    <text evidence="3 10">Amino-acid biosynthesis; L-histidine biosynthesis; L-histidine from 5-phospho-alpha-D-ribose 1-diphosphate: step 2/9.</text>
</comment>
<evidence type="ECO:0000256" key="6">
    <source>
        <dbReference type="ARBA" id="ARBA00022741"/>
    </source>
</evidence>
<evidence type="ECO:0000256" key="8">
    <source>
        <dbReference type="ARBA" id="ARBA00022840"/>
    </source>
</evidence>
<keyword evidence="6 10" id="KW-0547">Nucleotide-binding</keyword>
<dbReference type="STRING" id="1423776.FD04_GL000124"/>
<dbReference type="PANTHER" id="PTHR42945">
    <property type="entry name" value="HISTIDINE BIOSYNTHESIS BIFUNCTIONAL PROTEIN"/>
    <property type="match status" value="1"/>
</dbReference>
<proteinExistence type="inferred from homology"/>
<keyword evidence="12" id="KW-1185">Reference proteome</keyword>
<keyword evidence="7 10" id="KW-0378">Hydrolase</keyword>
<evidence type="ECO:0000256" key="2">
    <source>
        <dbReference type="ARBA" id="ARBA00004496"/>
    </source>
</evidence>
<dbReference type="EMBL" id="AZEE01000025">
    <property type="protein sequence ID" value="KRK98975.1"/>
    <property type="molecule type" value="Genomic_DNA"/>
</dbReference>
<organism evidence="11 12">
    <name type="scientific">Secundilactobacillus odoratitofui DSM 19909 = JCM 15043</name>
    <dbReference type="NCBI Taxonomy" id="1423776"/>
    <lineage>
        <taxon>Bacteria</taxon>
        <taxon>Bacillati</taxon>
        <taxon>Bacillota</taxon>
        <taxon>Bacilli</taxon>
        <taxon>Lactobacillales</taxon>
        <taxon>Lactobacillaceae</taxon>
        <taxon>Secundilactobacillus</taxon>
    </lineage>
</organism>
<protein>
    <recommendedName>
        <fullName evidence="10">Phosphoribosyl-ATP pyrophosphatase</fullName>
        <shortName evidence="10">PRA-PH</shortName>
        <ecNumber evidence="10">3.6.1.31</ecNumber>
    </recommendedName>
</protein>
<evidence type="ECO:0000313" key="12">
    <source>
        <dbReference type="Proteomes" id="UP000051160"/>
    </source>
</evidence>
<dbReference type="GO" id="GO:0005737">
    <property type="term" value="C:cytoplasm"/>
    <property type="evidence" value="ECO:0007669"/>
    <property type="project" value="UniProtKB-SubCell"/>
</dbReference>
<comment type="caution">
    <text evidence="11">The sequence shown here is derived from an EMBL/GenBank/DDBJ whole genome shotgun (WGS) entry which is preliminary data.</text>
</comment>
<dbReference type="InterPro" id="IPR021130">
    <property type="entry name" value="PRib-ATP_PPHydrolase-like"/>
</dbReference>
<dbReference type="NCBIfam" id="NF001611">
    <property type="entry name" value="PRK00400.1-3"/>
    <property type="match status" value="1"/>
</dbReference>
<dbReference type="AlphaFoldDB" id="A0A0R1LTL6"/>
<dbReference type="Proteomes" id="UP000051160">
    <property type="component" value="Unassembled WGS sequence"/>
</dbReference>
<dbReference type="HAMAP" id="MF_01020">
    <property type="entry name" value="HisE"/>
    <property type="match status" value="1"/>
</dbReference>
<accession>A0A0R1LTL6</accession>
<dbReference type="UniPathway" id="UPA00031">
    <property type="reaction ID" value="UER00007"/>
</dbReference>
<keyword evidence="4 10" id="KW-0963">Cytoplasm</keyword>
<dbReference type="PATRIC" id="fig|1423776.4.peg.121"/>
<dbReference type="SUPFAM" id="SSF101386">
    <property type="entry name" value="all-alpha NTP pyrophosphatases"/>
    <property type="match status" value="1"/>
</dbReference>
<evidence type="ECO:0000256" key="3">
    <source>
        <dbReference type="ARBA" id="ARBA00005204"/>
    </source>
</evidence>
<dbReference type="PANTHER" id="PTHR42945:SF9">
    <property type="entry name" value="HISTIDINE BIOSYNTHESIS BIFUNCTIONAL PROTEIN HISIE"/>
    <property type="match status" value="1"/>
</dbReference>
<gene>
    <name evidence="10" type="primary">hisE</name>
    <name evidence="11" type="ORF">FD04_GL000124</name>
</gene>
<dbReference type="GO" id="GO:0000105">
    <property type="term" value="P:L-histidine biosynthetic process"/>
    <property type="evidence" value="ECO:0007669"/>
    <property type="project" value="UniProtKB-UniRule"/>
</dbReference>
<reference evidence="11 12" key="1">
    <citation type="journal article" date="2015" name="Genome Announc.">
        <title>Expanding the biotechnology potential of lactobacilli through comparative genomics of 213 strains and associated genera.</title>
        <authorList>
            <person name="Sun Z."/>
            <person name="Harris H.M."/>
            <person name="McCann A."/>
            <person name="Guo C."/>
            <person name="Argimon S."/>
            <person name="Zhang W."/>
            <person name="Yang X."/>
            <person name="Jeffery I.B."/>
            <person name="Cooney J.C."/>
            <person name="Kagawa T.F."/>
            <person name="Liu W."/>
            <person name="Song Y."/>
            <person name="Salvetti E."/>
            <person name="Wrobel A."/>
            <person name="Rasinkangas P."/>
            <person name="Parkhill J."/>
            <person name="Rea M.C."/>
            <person name="O'Sullivan O."/>
            <person name="Ritari J."/>
            <person name="Douillard F.P."/>
            <person name="Paul Ross R."/>
            <person name="Yang R."/>
            <person name="Briner A.E."/>
            <person name="Felis G.E."/>
            <person name="de Vos W.M."/>
            <person name="Barrangou R."/>
            <person name="Klaenhammer T.R."/>
            <person name="Caufield P.W."/>
            <person name="Cui Y."/>
            <person name="Zhang H."/>
            <person name="O'Toole P.W."/>
        </authorList>
    </citation>
    <scope>NUCLEOTIDE SEQUENCE [LARGE SCALE GENOMIC DNA]</scope>
    <source>
        <strain evidence="11 12">DSM 19909</strain>
    </source>
</reference>
<dbReference type="CDD" id="cd11534">
    <property type="entry name" value="NTP-PPase_HisIE_like"/>
    <property type="match status" value="1"/>
</dbReference>
<keyword evidence="8 10" id="KW-0067">ATP-binding</keyword>
<comment type="subcellular location">
    <subcellularLocation>
        <location evidence="2 10">Cytoplasm</location>
    </subcellularLocation>
</comment>
<evidence type="ECO:0000256" key="4">
    <source>
        <dbReference type="ARBA" id="ARBA00022490"/>
    </source>
</evidence>
<dbReference type="OrthoDB" id="9795769at2"/>
<comment type="similarity">
    <text evidence="10">Belongs to the PRA-PH family.</text>
</comment>
<keyword evidence="5 10" id="KW-0028">Amino-acid biosynthesis</keyword>
<evidence type="ECO:0000256" key="1">
    <source>
        <dbReference type="ARBA" id="ARBA00001460"/>
    </source>
</evidence>
<dbReference type="NCBIfam" id="TIGR03188">
    <property type="entry name" value="histidine_hisI"/>
    <property type="match status" value="1"/>
</dbReference>
<dbReference type="GO" id="GO:0005524">
    <property type="term" value="F:ATP binding"/>
    <property type="evidence" value="ECO:0007669"/>
    <property type="project" value="UniProtKB-KW"/>
</dbReference>
<evidence type="ECO:0000256" key="9">
    <source>
        <dbReference type="ARBA" id="ARBA00023102"/>
    </source>
</evidence>
<comment type="catalytic activity">
    <reaction evidence="1 10">
        <text>1-(5-phospho-beta-D-ribosyl)-ATP + H2O = 1-(5-phospho-beta-D-ribosyl)-5'-AMP + diphosphate + H(+)</text>
        <dbReference type="Rhea" id="RHEA:22828"/>
        <dbReference type="ChEBI" id="CHEBI:15377"/>
        <dbReference type="ChEBI" id="CHEBI:15378"/>
        <dbReference type="ChEBI" id="CHEBI:33019"/>
        <dbReference type="ChEBI" id="CHEBI:59457"/>
        <dbReference type="ChEBI" id="CHEBI:73183"/>
        <dbReference type="EC" id="3.6.1.31"/>
    </reaction>
</comment>
<dbReference type="Gene3D" id="1.10.287.1080">
    <property type="entry name" value="MazG-like"/>
    <property type="match status" value="1"/>
</dbReference>
<evidence type="ECO:0000313" key="11">
    <source>
        <dbReference type="EMBL" id="KRK98975.1"/>
    </source>
</evidence>
<evidence type="ECO:0000256" key="7">
    <source>
        <dbReference type="ARBA" id="ARBA00022801"/>
    </source>
</evidence>
<sequence>MQDIDELYQLILNRKANPKEGSYTDYLFTKGLDKILKKVGEESTEVIVAAKNDSDDEFIYEVADLTYHVLVLMANRGISVDQIKRELAEREGLMSKTKERRDIQDL</sequence>
<keyword evidence="9 10" id="KW-0368">Histidine biosynthesis</keyword>
<dbReference type="Pfam" id="PF01503">
    <property type="entry name" value="PRA-PH"/>
    <property type="match status" value="1"/>
</dbReference>
<dbReference type="GO" id="GO:0004636">
    <property type="term" value="F:phosphoribosyl-ATP diphosphatase activity"/>
    <property type="evidence" value="ECO:0007669"/>
    <property type="project" value="UniProtKB-UniRule"/>
</dbReference>
<evidence type="ECO:0000256" key="5">
    <source>
        <dbReference type="ARBA" id="ARBA00022605"/>
    </source>
</evidence>
<dbReference type="RefSeq" id="WP_056946653.1">
    <property type="nucleotide sequence ID" value="NZ_AZEE01000025.1"/>
</dbReference>
<dbReference type="InterPro" id="IPR008179">
    <property type="entry name" value="HisE"/>
</dbReference>
<name>A0A0R1LTL6_9LACO</name>